<feature type="region of interest" description="Disordered" evidence="1">
    <location>
        <begin position="92"/>
        <end position="111"/>
    </location>
</feature>
<evidence type="ECO:0000256" key="1">
    <source>
        <dbReference type="SAM" id="MobiDB-lite"/>
    </source>
</evidence>
<dbReference type="Proteomes" id="UP001166191">
    <property type="component" value="Unassembled WGS sequence"/>
</dbReference>
<accession>A0ABS6AM59</accession>
<protein>
    <submittedName>
        <fullName evidence="2">Uncharacterized protein</fullName>
    </submittedName>
</protein>
<sequence length="111" mass="12776">MKWHHVQENWSAFYEVIQDKWPEADEADLDEIDGDQRAFIAYLAEVTGQEASDIRDELREWLAGEIPSDVIMDPQHDNHSIALSSKYVNEGEDEYDDDARFGDDGDEADDN</sequence>
<keyword evidence="3" id="KW-1185">Reference proteome</keyword>
<dbReference type="RefSeq" id="WP_216034312.1">
    <property type="nucleotide sequence ID" value="NZ_JAHKNG010000037.1"/>
</dbReference>
<name>A0ABS6AM59_9RHOB</name>
<evidence type="ECO:0000313" key="3">
    <source>
        <dbReference type="Proteomes" id="UP001166191"/>
    </source>
</evidence>
<dbReference type="EMBL" id="JAHKNG010000037">
    <property type="protein sequence ID" value="MBU3031678.1"/>
    <property type="molecule type" value="Genomic_DNA"/>
</dbReference>
<reference evidence="2" key="1">
    <citation type="submission" date="2021-06" db="EMBL/GenBank/DDBJ databases">
        <title>Paracoccus bacterium XHP0099 sp. nov., isolated from the surface waters of the Yellow Sea.</title>
        <authorList>
            <person name="Xue H."/>
            <person name="Zhang D."/>
        </authorList>
    </citation>
    <scope>NUCLEOTIDE SEQUENCE</scope>
    <source>
        <strain evidence="2">XHP0099</strain>
    </source>
</reference>
<organism evidence="2 3">
    <name type="scientific">Paracoccus marinaquae</name>
    <dbReference type="NCBI Taxonomy" id="2841926"/>
    <lineage>
        <taxon>Bacteria</taxon>
        <taxon>Pseudomonadati</taxon>
        <taxon>Pseudomonadota</taxon>
        <taxon>Alphaproteobacteria</taxon>
        <taxon>Rhodobacterales</taxon>
        <taxon>Paracoccaceae</taxon>
        <taxon>Paracoccus</taxon>
    </lineage>
</organism>
<proteinExistence type="predicted"/>
<evidence type="ECO:0000313" key="2">
    <source>
        <dbReference type="EMBL" id="MBU3031678.1"/>
    </source>
</evidence>
<comment type="caution">
    <text evidence="2">The sequence shown here is derived from an EMBL/GenBank/DDBJ whole genome shotgun (WGS) entry which is preliminary data.</text>
</comment>
<gene>
    <name evidence="2" type="ORF">KNW02_16340</name>
</gene>